<evidence type="ECO:0000256" key="1">
    <source>
        <dbReference type="SAM" id="MobiDB-lite"/>
    </source>
</evidence>
<organism evidence="2 3">
    <name type="scientific">Clathrus columnatus</name>
    <dbReference type="NCBI Taxonomy" id="1419009"/>
    <lineage>
        <taxon>Eukaryota</taxon>
        <taxon>Fungi</taxon>
        <taxon>Dikarya</taxon>
        <taxon>Basidiomycota</taxon>
        <taxon>Agaricomycotina</taxon>
        <taxon>Agaricomycetes</taxon>
        <taxon>Phallomycetidae</taxon>
        <taxon>Phallales</taxon>
        <taxon>Clathraceae</taxon>
        <taxon>Clathrus</taxon>
    </lineage>
</organism>
<reference evidence="2" key="1">
    <citation type="submission" date="2021-10" db="EMBL/GenBank/DDBJ databases">
        <title>De novo Genome Assembly of Clathrus columnatus (Basidiomycota, Fungi) Using Illumina and Nanopore Sequence Data.</title>
        <authorList>
            <person name="Ogiso-Tanaka E."/>
            <person name="Itagaki H."/>
            <person name="Hosoya T."/>
            <person name="Hosaka K."/>
        </authorList>
    </citation>
    <scope>NUCLEOTIDE SEQUENCE</scope>
    <source>
        <strain evidence="2">MO-923</strain>
    </source>
</reference>
<dbReference type="EMBL" id="BPWL01000003">
    <property type="protein sequence ID" value="GJJ08409.1"/>
    <property type="molecule type" value="Genomic_DNA"/>
</dbReference>
<name>A0AAV5A6P5_9AGAM</name>
<dbReference type="Proteomes" id="UP001050691">
    <property type="component" value="Unassembled WGS sequence"/>
</dbReference>
<keyword evidence="3" id="KW-1185">Reference proteome</keyword>
<feature type="compositionally biased region" description="Acidic residues" evidence="1">
    <location>
        <begin position="224"/>
        <end position="235"/>
    </location>
</feature>
<feature type="region of interest" description="Disordered" evidence="1">
    <location>
        <begin position="215"/>
        <end position="235"/>
    </location>
</feature>
<dbReference type="AlphaFoldDB" id="A0AAV5A6P5"/>
<evidence type="ECO:0000313" key="2">
    <source>
        <dbReference type="EMBL" id="GJJ08409.1"/>
    </source>
</evidence>
<sequence length="332" mass="37151">MSADALCLRIPVESKRRTRSSLNSLIQNLFYTPEWLEDQLDLNLHSFGSQQHTLQHDTTTCYTSSRSSRESLASTTTEISETKSMWFNDSPRNSIVELADDEASISTFDSHVRTPTGSHSLYFGSEVISALLSGTHSRSSSLSLARSSNRSPVFVLPDADSGCYSIQSSSEIDTPLSDCLDDELLSSPLESFAAICWSSAVKTDGYDMGIPAAEEAAETRENEEAKEEEEEEESFDFYNPLQYDQYNDDDFTTEDEYSSGMDILSIEYKPVASEVAPWMHVPKKALTILDFPEDHDFLLKNYNRDSAGPPHRMTIAGKCRKMMKSITKELSV</sequence>
<evidence type="ECO:0000313" key="3">
    <source>
        <dbReference type="Proteomes" id="UP001050691"/>
    </source>
</evidence>
<gene>
    <name evidence="2" type="ORF">Clacol_002625</name>
</gene>
<comment type="caution">
    <text evidence="2">The sequence shown here is derived from an EMBL/GenBank/DDBJ whole genome shotgun (WGS) entry which is preliminary data.</text>
</comment>
<proteinExistence type="predicted"/>
<accession>A0AAV5A6P5</accession>
<protein>
    <submittedName>
        <fullName evidence="2">Uncharacterized protein</fullName>
    </submittedName>
</protein>